<dbReference type="Gene3D" id="3.40.190.10">
    <property type="entry name" value="Periplasmic binding protein-like II"/>
    <property type="match status" value="1"/>
</dbReference>
<dbReference type="SUPFAM" id="SSF53850">
    <property type="entry name" value="Periplasmic binding protein-like II"/>
    <property type="match status" value="1"/>
</dbReference>
<dbReference type="Pfam" id="PF04069">
    <property type="entry name" value="OpuAC"/>
    <property type="match status" value="1"/>
</dbReference>
<dbReference type="Proteomes" id="UP001595872">
    <property type="component" value="Unassembled WGS sequence"/>
</dbReference>
<reference evidence="4" key="1">
    <citation type="journal article" date="2019" name="Int. J. Syst. Evol. Microbiol.">
        <title>The Global Catalogue of Microorganisms (GCM) 10K type strain sequencing project: providing services to taxonomists for standard genome sequencing and annotation.</title>
        <authorList>
            <consortium name="The Broad Institute Genomics Platform"/>
            <consortium name="The Broad Institute Genome Sequencing Center for Infectious Disease"/>
            <person name="Wu L."/>
            <person name="Ma J."/>
        </authorList>
    </citation>
    <scope>NUCLEOTIDE SEQUENCE [LARGE SCALE GENOMIC DNA]</scope>
    <source>
        <strain evidence="4">KLKA75</strain>
    </source>
</reference>
<dbReference type="PROSITE" id="PS51257">
    <property type="entry name" value="PROKAR_LIPOPROTEIN"/>
    <property type="match status" value="1"/>
</dbReference>
<gene>
    <name evidence="3" type="ORF">ACFPCY_01905</name>
</gene>
<keyword evidence="1" id="KW-0732">Signal</keyword>
<feature type="signal peptide" evidence="1">
    <location>
        <begin position="1"/>
        <end position="22"/>
    </location>
</feature>
<dbReference type="RefSeq" id="WP_378251787.1">
    <property type="nucleotide sequence ID" value="NZ_JBHSIT010000001.1"/>
</dbReference>
<feature type="chain" id="PRO_5046635060" evidence="1">
    <location>
        <begin position="23"/>
        <end position="308"/>
    </location>
</feature>
<feature type="domain" description="ABC-type glycine betaine transport system substrate-binding" evidence="2">
    <location>
        <begin position="44"/>
        <end position="303"/>
    </location>
</feature>
<organism evidence="3 4">
    <name type="scientific">Actinomadura gamaensis</name>
    <dbReference type="NCBI Taxonomy" id="1763541"/>
    <lineage>
        <taxon>Bacteria</taxon>
        <taxon>Bacillati</taxon>
        <taxon>Actinomycetota</taxon>
        <taxon>Actinomycetes</taxon>
        <taxon>Streptosporangiales</taxon>
        <taxon>Thermomonosporaceae</taxon>
        <taxon>Actinomadura</taxon>
    </lineage>
</organism>
<evidence type="ECO:0000313" key="4">
    <source>
        <dbReference type="Proteomes" id="UP001595872"/>
    </source>
</evidence>
<evidence type="ECO:0000256" key="1">
    <source>
        <dbReference type="SAM" id="SignalP"/>
    </source>
</evidence>
<keyword evidence="4" id="KW-1185">Reference proteome</keyword>
<dbReference type="Gene3D" id="3.40.190.120">
    <property type="entry name" value="Osmoprotection protein (prox), domain 2"/>
    <property type="match status" value="1"/>
</dbReference>
<dbReference type="InterPro" id="IPR007210">
    <property type="entry name" value="ABC_Gly_betaine_transp_sub-bd"/>
</dbReference>
<dbReference type="EMBL" id="JBHSIT010000001">
    <property type="protein sequence ID" value="MFC4906063.1"/>
    <property type="molecule type" value="Genomic_DNA"/>
</dbReference>
<name>A0ABV9TPP5_9ACTN</name>
<protein>
    <submittedName>
        <fullName evidence="3">ABC transporter substrate-binding protein</fullName>
    </submittedName>
</protein>
<accession>A0ABV9TPP5</accession>
<dbReference type="CDD" id="cd13606">
    <property type="entry name" value="PBP2_ProX_like"/>
    <property type="match status" value="1"/>
</dbReference>
<evidence type="ECO:0000259" key="2">
    <source>
        <dbReference type="Pfam" id="PF04069"/>
    </source>
</evidence>
<evidence type="ECO:0000313" key="3">
    <source>
        <dbReference type="EMBL" id="MFC4906063.1"/>
    </source>
</evidence>
<sequence length="308" mass="31775">MFSKMRGAAVLLVGALALSACGGGGGDKNPLGGSSGGGGGGGGTLVIGTADFPESQALGEVYAQALKAKGLKAETKVAGTREAYYKAIQSGQLAIVPEYNGNLLLHVDPKATAATTEEVNAALGQKLPSSLGILNSAKAEDKDSVVVTKATADKDHLKTIADLKPVASSIVFGGPSEFKTRVSGLVGIKEKYGIEFKEFKSLDTAGPITVARLKQGEIQAANLFSTDAAITKNGFVALEDPKNVFPAQNVTPLIYRSKVNADAQGVLNAIAAKLTTQDLLDMNSKMSVDKAEPRDVAKDWLKKAGIAS</sequence>
<proteinExistence type="predicted"/>
<comment type="caution">
    <text evidence="3">The sequence shown here is derived from an EMBL/GenBank/DDBJ whole genome shotgun (WGS) entry which is preliminary data.</text>
</comment>